<sequence>MSIDFDSAALQTQQEEEEYDQEDYAREQELQKLLTDLPDDMLEDSRECSSPELDRSTCSHQGNDNRTRHALNVPQWEDRRPSHEGHYEEDGQGSYNEESYRSHTSQTNSHPYHLQTGSEHLHPGWDRQTSGNYHYQNGDYAGTDESSATDFSAADGADQNAYPHDALPNGAAYHEEEAQSNGLNYGAHASAKKQHQCVAGNRPADHYKASYHPHQPSNQPKMFNPQAANHNGHFDQLQRDFLDSTQKTSDGQQLAQLHILNRAQSRQIEELEQKLEDCRRNMRYLEHQFAIAKDEREGLAMSLKESGALVEEGKEKEAQLQARIRSLEKQTQALAEREQESVKQQRAAEIAMDSMQQQMMELCGSETLTRAREQHDRDMTALREQHEAKLLALQQKLDAQSQSLEVQAEAGQRLLDQVRQLERQREEDQMDRASVINTLTQRLEESQQQCAKLLHTGSVQEMSQLQMKLQQALSARSISEDINKALQEDLTELKEQINLYESAVKHGALSIESNGDWENQLSESCIDLGIKKSRWRNGRIHSTPHIADVGDSGLLKDDVVRGLKSELQRCLSHLKSKRLKISELQEELKSSQTKTEGLQTQLDQAEKTAIDSKVRESSLEKHLESSGLAAAPQKELVRLQEERQVLQDRVEALEKRNQELKHSEEKVKTANFELCTKMREMIQELDQEKQEAAERYERTQQQYRDDVVNRVQAELSEEHTAHVEHLISQHQQQTQQLESKLSDLSQEMLAVQECYISVCKEKDKLEENLRREIDEERRLREDELKRREDSDCALERLESQHQEDVTRLKARWKTETQAEVEPLVQKQLESARQNWQRECETLEKCWAQKLQRAQEEIVKLKRADACEGGCQTSFLETTTQMISPDELEIRLSDQRETLQQEAATAQARALDEAVKRAQRDLQQKYTDGIALKVEGAISRARSRWLQDLTSLPEYKSSLQTEREEWERQEEKRVQEQVSAAVKNVEDEWQEKLRTKCTELEECNRRNQELLEEVLILSTLQESSGQEQAALIKAEMAAARDVWMRDKQEEMSRVRAELQKEYKHKLQVVLEQNLKLSNVELQETLSTKEKDWRSQQEIRLQEETRRVQEEVLSDLKGVLLEGFERRNSEKTSSSVTGTIRSRLWEICRETVGQTVHQAKQEWKKSSEDKLRCVLKETQERHEAEISGLMARWKQGPCTSAECAESLAKLQKRSQDLQRHLQKACRHLQRATREHKITLQKMKAEHEEALQKLQKSHNRALDELQQASDAEAQSSAVNRRNLQAGLEEMKDQYTQAVEKIKGDMLRYLQETKERSADLIRAEVMRERQDTARKMRRYYLTCVQELLEDEGQTTGAEKKIISAASKLASMAKVLETPIPKRKLLKAQHSQGNAQS</sequence>
<dbReference type="PANTHER" id="PTHR10337:SF6">
    <property type="entry name" value="CENTROSOMAL PROTEIN OF 152 KDA"/>
    <property type="match status" value="1"/>
</dbReference>
<dbReference type="GO" id="GO:0007099">
    <property type="term" value="P:centriole replication"/>
    <property type="evidence" value="ECO:0007669"/>
    <property type="project" value="TreeGrafter"/>
</dbReference>
<dbReference type="InterPro" id="IPR057664">
    <property type="entry name" value="CEP152_PLK4_bind"/>
</dbReference>
<dbReference type="Proteomes" id="UP000324632">
    <property type="component" value="Chromosome 2"/>
</dbReference>
<dbReference type="GO" id="GO:0005813">
    <property type="term" value="C:centrosome"/>
    <property type="evidence" value="ECO:0007669"/>
    <property type="project" value="TreeGrafter"/>
</dbReference>
<evidence type="ECO:0000256" key="2">
    <source>
        <dbReference type="SAM" id="MobiDB-lite"/>
    </source>
</evidence>
<feature type="compositionally biased region" description="Basic and acidic residues" evidence="2">
    <location>
        <begin position="76"/>
        <end position="89"/>
    </location>
</feature>
<keyword evidence="1" id="KW-0175">Coiled coil</keyword>
<feature type="compositionally biased region" description="Polar residues" evidence="2">
    <location>
        <begin position="590"/>
        <end position="603"/>
    </location>
</feature>
<dbReference type="InterPro" id="IPR057659">
    <property type="entry name" value="CEP152_CC"/>
</dbReference>
<feature type="coiled-coil region" evidence="1">
    <location>
        <begin position="254"/>
        <end position="337"/>
    </location>
</feature>
<name>A0A5A9PT90_9TELE</name>
<proteinExistence type="predicted"/>
<reference evidence="4 5" key="1">
    <citation type="journal article" date="2019" name="Mol. Ecol. Resour.">
        <title>Chromosome-level genome assembly of Triplophysa tibetana, a fish adapted to the harsh high-altitude environment of the Tibetan Plateau.</title>
        <authorList>
            <person name="Yang X."/>
            <person name="Liu H."/>
            <person name="Ma Z."/>
            <person name="Zou Y."/>
            <person name="Zou M."/>
            <person name="Mao Y."/>
            <person name="Li X."/>
            <person name="Wang H."/>
            <person name="Chen T."/>
            <person name="Wang W."/>
            <person name="Yang R."/>
        </authorList>
    </citation>
    <scope>NUCLEOTIDE SEQUENCE [LARGE SCALE GENOMIC DNA]</scope>
    <source>
        <strain evidence="4">TTIB1903HZAU</strain>
        <tissue evidence="4">Muscle</tissue>
    </source>
</reference>
<evidence type="ECO:0000259" key="3">
    <source>
        <dbReference type="Pfam" id="PF25770"/>
    </source>
</evidence>
<dbReference type="InterPro" id="IPR051235">
    <property type="entry name" value="CEP152/SHC-Transforming"/>
</dbReference>
<feature type="coiled-coil region" evidence="1">
    <location>
        <begin position="636"/>
        <end position="702"/>
    </location>
</feature>
<feature type="domain" description="CEP152 CEP63 binding coiled coil" evidence="3">
    <location>
        <begin position="1284"/>
        <end position="1334"/>
    </location>
</feature>
<feature type="region of interest" description="Disordered" evidence="2">
    <location>
        <begin position="1"/>
        <end position="168"/>
    </location>
</feature>
<feature type="coiled-coil region" evidence="1">
    <location>
        <begin position="825"/>
        <end position="863"/>
    </location>
</feature>
<organism evidence="4 5">
    <name type="scientific">Triplophysa tibetana</name>
    <dbReference type="NCBI Taxonomy" id="1572043"/>
    <lineage>
        <taxon>Eukaryota</taxon>
        <taxon>Metazoa</taxon>
        <taxon>Chordata</taxon>
        <taxon>Craniata</taxon>
        <taxon>Vertebrata</taxon>
        <taxon>Euteleostomi</taxon>
        <taxon>Actinopterygii</taxon>
        <taxon>Neopterygii</taxon>
        <taxon>Teleostei</taxon>
        <taxon>Ostariophysi</taxon>
        <taxon>Cypriniformes</taxon>
        <taxon>Nemacheilidae</taxon>
        <taxon>Triplophysa</taxon>
    </lineage>
</organism>
<comment type="caution">
    <text evidence="4">The sequence shown here is derived from an EMBL/GenBank/DDBJ whole genome shotgun (WGS) entry which is preliminary data.</text>
</comment>
<feature type="compositionally biased region" description="Polar residues" evidence="2">
    <location>
        <begin position="93"/>
        <end position="118"/>
    </location>
</feature>
<dbReference type="Pfam" id="PF25770">
    <property type="entry name" value="CC_CEP63-bind_CEP152"/>
    <property type="match status" value="1"/>
</dbReference>
<feature type="compositionally biased region" description="Polar residues" evidence="2">
    <location>
        <begin position="215"/>
        <end position="226"/>
    </location>
</feature>
<evidence type="ECO:0000256" key="1">
    <source>
        <dbReference type="SAM" id="Coils"/>
    </source>
</evidence>
<accession>A0A5A9PT90</accession>
<keyword evidence="5" id="KW-1185">Reference proteome</keyword>
<feature type="compositionally biased region" description="Basic and acidic residues" evidence="2">
    <location>
        <begin position="43"/>
        <end position="67"/>
    </location>
</feature>
<feature type="coiled-coil region" evidence="1">
    <location>
        <begin position="967"/>
        <end position="1012"/>
    </location>
</feature>
<feature type="coiled-coil region" evidence="1">
    <location>
        <begin position="1205"/>
        <end position="1297"/>
    </location>
</feature>
<evidence type="ECO:0000313" key="5">
    <source>
        <dbReference type="Proteomes" id="UP000324632"/>
    </source>
</evidence>
<dbReference type="PANTHER" id="PTHR10337">
    <property type="entry name" value="SHC TRANSFORMING PROTEIN"/>
    <property type="match status" value="1"/>
</dbReference>
<evidence type="ECO:0000313" key="4">
    <source>
        <dbReference type="EMBL" id="KAA0724261.1"/>
    </source>
</evidence>
<feature type="region of interest" description="Disordered" evidence="2">
    <location>
        <begin position="589"/>
        <end position="610"/>
    </location>
</feature>
<feature type="region of interest" description="Disordered" evidence="2">
    <location>
        <begin position="204"/>
        <end position="226"/>
    </location>
</feature>
<dbReference type="EMBL" id="SOYY01000002">
    <property type="protein sequence ID" value="KAA0724261.1"/>
    <property type="molecule type" value="Genomic_DNA"/>
</dbReference>
<feature type="coiled-coil region" evidence="1">
    <location>
        <begin position="888"/>
        <end position="920"/>
    </location>
</feature>
<dbReference type="Pfam" id="PF25769">
    <property type="entry name" value="PLK4_bind_CEP152"/>
    <property type="match status" value="1"/>
</dbReference>
<feature type="coiled-coil region" evidence="1">
    <location>
        <begin position="727"/>
        <end position="800"/>
    </location>
</feature>
<feature type="coiled-coil region" evidence="1">
    <location>
        <begin position="365"/>
        <end position="503"/>
    </location>
</feature>
<gene>
    <name evidence="4" type="ORF">E1301_Tti003531</name>
</gene>
<protein>
    <submittedName>
        <fullName evidence="4">Centrosomal protein of 152 kDa</fullName>
    </submittedName>
</protein>